<reference evidence="2" key="2">
    <citation type="submission" date="2023-07" db="EMBL/GenBank/DDBJ databases">
        <authorList>
            <consortium name="Lawrence Berkeley National Laboratory"/>
            <person name="Haridas S."/>
            <person name="Hensen N."/>
            <person name="Bonometti L."/>
            <person name="Westerberg I."/>
            <person name="Brannstrom I.O."/>
            <person name="Guillou S."/>
            <person name="Cros-Aarteil S."/>
            <person name="Calhoun S."/>
            <person name="Kuo A."/>
            <person name="Mondo S."/>
            <person name="Pangilinan J."/>
            <person name="Riley R."/>
            <person name="LaButti K."/>
            <person name="Andreopoulos B."/>
            <person name="Lipzen A."/>
            <person name="Chen C."/>
            <person name="Yanf M."/>
            <person name="Daum C."/>
            <person name="Ng V."/>
            <person name="Clum A."/>
            <person name="Steindorff A."/>
            <person name="Ohm R."/>
            <person name="Martin F."/>
            <person name="Silar P."/>
            <person name="Natvig D."/>
            <person name="Lalanne C."/>
            <person name="Gautier V."/>
            <person name="Ament-velasquez S.L."/>
            <person name="Kruys A."/>
            <person name="Hutchinson M.I."/>
            <person name="Powell A.J."/>
            <person name="Barry K."/>
            <person name="Miller A.N."/>
            <person name="Grigoriev I.V."/>
            <person name="Debuchy R."/>
            <person name="Gladieux P."/>
            <person name="Thoren M.H."/>
            <person name="Johannesson H."/>
        </authorList>
    </citation>
    <scope>NUCLEOTIDE SEQUENCE</scope>
    <source>
        <strain evidence="2">FGSC 1904</strain>
    </source>
</reference>
<evidence type="ECO:0000256" key="1">
    <source>
        <dbReference type="SAM" id="MobiDB-lite"/>
    </source>
</evidence>
<feature type="region of interest" description="Disordered" evidence="1">
    <location>
        <begin position="180"/>
        <end position="235"/>
    </location>
</feature>
<accession>A0AAE0PB86</accession>
<feature type="compositionally biased region" description="Basic and acidic residues" evidence="1">
    <location>
        <begin position="202"/>
        <end position="211"/>
    </location>
</feature>
<keyword evidence="3" id="KW-1185">Reference proteome</keyword>
<dbReference type="AlphaFoldDB" id="A0AAE0PB86"/>
<sequence length="235" mass="26005">MSSDNKKQDLNALAYSAERDLNSWESKTGHRRTGLEDDAGINEFNASKKFPGTEIHYGDDLVTNKSYNRKIPQQEGGDLDDKGHLLHGSAYEGLGGPETKTAHLYQHSPGRIDESVVRDWGLNPTQLTAETIDPSRPDLLPSSMAKGHGYENTEGKPRRHQEGVLESGRKAAQMNVYGEEQAQEMGLGKDVPRGAKGGNKWRGSEWERREGVEDEGADMNEVPPESVVEVSHNLR</sequence>
<reference evidence="2" key="1">
    <citation type="journal article" date="2023" name="Mol. Phylogenet. Evol.">
        <title>Genome-scale phylogeny and comparative genomics of the fungal order Sordariales.</title>
        <authorList>
            <person name="Hensen N."/>
            <person name="Bonometti L."/>
            <person name="Westerberg I."/>
            <person name="Brannstrom I.O."/>
            <person name="Guillou S."/>
            <person name="Cros-Aarteil S."/>
            <person name="Calhoun S."/>
            <person name="Haridas S."/>
            <person name="Kuo A."/>
            <person name="Mondo S."/>
            <person name="Pangilinan J."/>
            <person name="Riley R."/>
            <person name="LaButti K."/>
            <person name="Andreopoulos B."/>
            <person name="Lipzen A."/>
            <person name="Chen C."/>
            <person name="Yan M."/>
            <person name="Daum C."/>
            <person name="Ng V."/>
            <person name="Clum A."/>
            <person name="Steindorff A."/>
            <person name="Ohm R.A."/>
            <person name="Martin F."/>
            <person name="Silar P."/>
            <person name="Natvig D.O."/>
            <person name="Lalanne C."/>
            <person name="Gautier V."/>
            <person name="Ament-Velasquez S.L."/>
            <person name="Kruys A."/>
            <person name="Hutchinson M.I."/>
            <person name="Powell A.J."/>
            <person name="Barry K."/>
            <person name="Miller A.N."/>
            <person name="Grigoriev I.V."/>
            <person name="Debuchy R."/>
            <person name="Gladieux P."/>
            <person name="Hiltunen Thoren M."/>
            <person name="Johannesson H."/>
        </authorList>
    </citation>
    <scope>NUCLEOTIDE SEQUENCE</scope>
    <source>
        <strain evidence="2">FGSC 1904</strain>
    </source>
</reference>
<evidence type="ECO:0000313" key="2">
    <source>
        <dbReference type="EMBL" id="KAK3396617.1"/>
    </source>
</evidence>
<evidence type="ECO:0000313" key="3">
    <source>
        <dbReference type="Proteomes" id="UP001281003"/>
    </source>
</evidence>
<feature type="compositionally biased region" description="Basic and acidic residues" evidence="1">
    <location>
        <begin position="148"/>
        <end position="167"/>
    </location>
</feature>
<dbReference type="EMBL" id="JAUTDP010000009">
    <property type="protein sequence ID" value="KAK3396617.1"/>
    <property type="molecule type" value="Genomic_DNA"/>
</dbReference>
<name>A0AAE0PB86_SORBR</name>
<comment type="caution">
    <text evidence="2">The sequence shown here is derived from an EMBL/GenBank/DDBJ whole genome shotgun (WGS) entry which is preliminary data.</text>
</comment>
<organism evidence="2 3">
    <name type="scientific">Sordaria brevicollis</name>
    <dbReference type="NCBI Taxonomy" id="83679"/>
    <lineage>
        <taxon>Eukaryota</taxon>
        <taxon>Fungi</taxon>
        <taxon>Dikarya</taxon>
        <taxon>Ascomycota</taxon>
        <taxon>Pezizomycotina</taxon>
        <taxon>Sordariomycetes</taxon>
        <taxon>Sordariomycetidae</taxon>
        <taxon>Sordariales</taxon>
        <taxon>Sordariaceae</taxon>
        <taxon>Sordaria</taxon>
    </lineage>
</organism>
<proteinExistence type="predicted"/>
<gene>
    <name evidence="2" type="ORF">B0T20DRAFT_455184</name>
</gene>
<feature type="compositionally biased region" description="Low complexity" evidence="1">
    <location>
        <begin position="221"/>
        <end position="235"/>
    </location>
</feature>
<feature type="region of interest" description="Disordered" evidence="1">
    <location>
        <begin position="144"/>
        <end position="167"/>
    </location>
</feature>
<dbReference type="Proteomes" id="UP001281003">
    <property type="component" value="Unassembled WGS sequence"/>
</dbReference>
<protein>
    <submittedName>
        <fullName evidence="2">Uncharacterized protein</fullName>
    </submittedName>
</protein>